<dbReference type="STRING" id="1778.A9W97_30885"/>
<comment type="caution">
    <text evidence="2">The sequence shown here is derived from an EMBL/GenBank/DDBJ whole genome shotgun (WGS) entry which is preliminary data.</text>
</comment>
<dbReference type="OrthoDB" id="4720202at2"/>
<organism evidence="2 3">
    <name type="scientific">Mycobacterium gordonae</name>
    <dbReference type="NCBI Taxonomy" id="1778"/>
    <lineage>
        <taxon>Bacteria</taxon>
        <taxon>Bacillati</taxon>
        <taxon>Actinomycetota</taxon>
        <taxon>Actinomycetes</taxon>
        <taxon>Mycobacteriales</taxon>
        <taxon>Mycobacteriaceae</taxon>
        <taxon>Mycobacterium</taxon>
    </lineage>
</organism>
<evidence type="ECO:0000313" key="2">
    <source>
        <dbReference type="EMBL" id="KQH75108.1"/>
    </source>
</evidence>
<name>A0A0Q2WZX3_MYCGO</name>
<dbReference type="EMBL" id="LKTM01000388">
    <property type="protein sequence ID" value="KQH75108.1"/>
    <property type="molecule type" value="Genomic_DNA"/>
</dbReference>
<evidence type="ECO:0000256" key="1">
    <source>
        <dbReference type="SAM" id="SignalP"/>
    </source>
</evidence>
<accession>A0A0Q2WZX3</accession>
<evidence type="ECO:0000313" key="3">
    <source>
        <dbReference type="Proteomes" id="UP000051677"/>
    </source>
</evidence>
<sequence length="219" mass="23548">MTFMLRATFGAAGIVLAAFGAAPRAGADPLADLMRMLPSGYSSSSCKPASSPGALATVECRDNSVPGGPTFATYSLFRDYTGMYDAFTQSLKNPPWIATPCPGKQSSEPTAVLGSDGKQAGFFACAHGEGADWQPRDGALAWTRNAEHFLGVAYVRYEGQLYPAGLFNWVRGPQIESDCAAAGGRYTAWHGDAEIYYSNCCFKDHCDEYVDGTYQRRSQ</sequence>
<dbReference type="RefSeq" id="WP_055581932.1">
    <property type="nucleotide sequence ID" value="NZ_LKTM01000388.1"/>
</dbReference>
<keyword evidence="1" id="KW-0732">Signal</keyword>
<reference evidence="2 3" key="1">
    <citation type="submission" date="2015-10" db="EMBL/GenBank/DDBJ databases">
        <title>Mycobacterium gordonae draft genome assembly.</title>
        <authorList>
            <person name="Ustinova V."/>
            <person name="Smirnova T."/>
            <person name="Blagodatskikh K."/>
            <person name="Varlamov D."/>
            <person name="Larionova E."/>
            <person name="Chernousova L."/>
        </authorList>
    </citation>
    <scope>NUCLEOTIDE SEQUENCE [LARGE SCALE GENOMIC DNA]</scope>
    <source>
        <strain evidence="2 3">CTRI 14-8773</strain>
    </source>
</reference>
<gene>
    <name evidence="2" type="ORF">AO501_26240</name>
</gene>
<feature type="signal peptide" evidence="1">
    <location>
        <begin position="1"/>
        <end position="27"/>
    </location>
</feature>
<dbReference type="AlphaFoldDB" id="A0A0Q2WZX3"/>
<dbReference type="Proteomes" id="UP000051677">
    <property type="component" value="Unassembled WGS sequence"/>
</dbReference>
<proteinExistence type="predicted"/>
<feature type="chain" id="PRO_5006199502" evidence="1">
    <location>
        <begin position="28"/>
        <end position="219"/>
    </location>
</feature>
<protein>
    <submittedName>
        <fullName evidence="2">Uncharacterized protein</fullName>
    </submittedName>
</protein>